<keyword evidence="6" id="KW-1185">Reference proteome</keyword>
<dbReference type="Proteomes" id="UP001365542">
    <property type="component" value="Unassembled WGS sequence"/>
</dbReference>
<dbReference type="EMBL" id="JAVHJO010000013">
    <property type="protein sequence ID" value="KAK6530057.1"/>
    <property type="molecule type" value="Genomic_DNA"/>
</dbReference>
<dbReference type="InterPro" id="IPR016181">
    <property type="entry name" value="Acyl_CoA_acyltransferase"/>
</dbReference>
<dbReference type="PANTHER" id="PTHR10908:SF0">
    <property type="entry name" value="SEROTONIN N-ACETYLTRANSFERASE"/>
    <property type="match status" value="1"/>
</dbReference>
<keyword evidence="2" id="KW-0012">Acyltransferase</keyword>
<evidence type="ECO:0000256" key="3">
    <source>
        <dbReference type="SAM" id="MobiDB-lite"/>
    </source>
</evidence>
<dbReference type="AlphaFoldDB" id="A0AAV9WY04"/>
<feature type="compositionally biased region" description="Basic and acidic residues" evidence="3">
    <location>
        <begin position="122"/>
        <end position="150"/>
    </location>
</feature>
<dbReference type="GO" id="GO:0005737">
    <property type="term" value="C:cytoplasm"/>
    <property type="evidence" value="ECO:0007669"/>
    <property type="project" value="TreeGrafter"/>
</dbReference>
<feature type="domain" description="N-acetyltransferase" evidence="4">
    <location>
        <begin position="170"/>
        <end position="221"/>
    </location>
</feature>
<feature type="region of interest" description="Disordered" evidence="3">
    <location>
        <begin position="121"/>
        <end position="172"/>
    </location>
</feature>
<sequence>MQSMALTFHPKSSLNKMSVYVRTLTINDIDKIVELENACFSEEERGTIEKFRYRLTVCGELSHGLFTLSKPHPETPKGVSDFKPKEVLVAMISATKTTTTNITEASMRIPKDLLATYGVKESVPEPAKEKETDAKTDPTAEPPKDAEAEKAGPSTEAAAETPAAPQPEGHVESGETVCIHSLCVSPTYRNMGYSQILLKDFIARMRDAGLSKRISLICRKEMTGVYTKVQFRYRGSSNVTHGGGSWVDMIYEYSVPPKGGARRG</sequence>
<reference evidence="5 6" key="1">
    <citation type="submission" date="2019-10" db="EMBL/GenBank/DDBJ databases">
        <authorList>
            <person name="Palmer J.M."/>
        </authorList>
    </citation>
    <scope>NUCLEOTIDE SEQUENCE [LARGE SCALE GENOMIC DNA]</scope>
    <source>
        <strain evidence="5 6">TWF694</strain>
    </source>
</reference>
<accession>A0AAV9WY04</accession>
<dbReference type="InterPro" id="IPR051635">
    <property type="entry name" value="SNAT-like"/>
</dbReference>
<evidence type="ECO:0000256" key="1">
    <source>
        <dbReference type="ARBA" id="ARBA00022679"/>
    </source>
</evidence>
<evidence type="ECO:0000313" key="5">
    <source>
        <dbReference type="EMBL" id="KAK6530057.1"/>
    </source>
</evidence>
<protein>
    <recommendedName>
        <fullName evidence="4">N-acetyltransferase domain-containing protein</fullName>
    </recommendedName>
</protein>
<dbReference type="PANTHER" id="PTHR10908">
    <property type="entry name" value="SEROTONIN N-ACETYLTRANSFERASE"/>
    <property type="match status" value="1"/>
</dbReference>
<dbReference type="CDD" id="cd04301">
    <property type="entry name" value="NAT_SF"/>
    <property type="match status" value="1"/>
</dbReference>
<dbReference type="InterPro" id="IPR000182">
    <property type="entry name" value="GNAT_dom"/>
</dbReference>
<evidence type="ECO:0000256" key="2">
    <source>
        <dbReference type="ARBA" id="ARBA00023315"/>
    </source>
</evidence>
<dbReference type="SUPFAM" id="SSF55729">
    <property type="entry name" value="Acyl-CoA N-acyltransferases (Nat)"/>
    <property type="match status" value="1"/>
</dbReference>
<gene>
    <name evidence="5" type="ORF">TWF694_003431</name>
</gene>
<keyword evidence="1" id="KW-0808">Transferase</keyword>
<proteinExistence type="predicted"/>
<evidence type="ECO:0000259" key="4">
    <source>
        <dbReference type="Pfam" id="PF00583"/>
    </source>
</evidence>
<dbReference type="Pfam" id="PF00583">
    <property type="entry name" value="Acetyltransf_1"/>
    <property type="match status" value="1"/>
</dbReference>
<dbReference type="GO" id="GO:0004059">
    <property type="term" value="F:aralkylamine N-acetyltransferase activity"/>
    <property type="evidence" value="ECO:0007669"/>
    <property type="project" value="TreeGrafter"/>
</dbReference>
<comment type="caution">
    <text evidence="5">The sequence shown here is derived from an EMBL/GenBank/DDBJ whole genome shotgun (WGS) entry which is preliminary data.</text>
</comment>
<organism evidence="5 6">
    <name type="scientific">Orbilia ellipsospora</name>
    <dbReference type="NCBI Taxonomy" id="2528407"/>
    <lineage>
        <taxon>Eukaryota</taxon>
        <taxon>Fungi</taxon>
        <taxon>Dikarya</taxon>
        <taxon>Ascomycota</taxon>
        <taxon>Pezizomycotina</taxon>
        <taxon>Orbiliomycetes</taxon>
        <taxon>Orbiliales</taxon>
        <taxon>Orbiliaceae</taxon>
        <taxon>Orbilia</taxon>
    </lineage>
</organism>
<evidence type="ECO:0000313" key="6">
    <source>
        <dbReference type="Proteomes" id="UP001365542"/>
    </source>
</evidence>
<name>A0AAV9WY04_9PEZI</name>
<dbReference type="Gene3D" id="3.40.630.30">
    <property type="match status" value="1"/>
</dbReference>